<dbReference type="InterPro" id="IPR046335">
    <property type="entry name" value="LacI/GalR-like_sensor"/>
</dbReference>
<accession>A0A174C5C1</accession>
<dbReference type="InterPro" id="IPR028082">
    <property type="entry name" value="Peripla_BP_I"/>
</dbReference>
<dbReference type="PRINTS" id="PR00036">
    <property type="entry name" value="HTHLACI"/>
</dbReference>
<keyword evidence="3" id="KW-0804">Transcription</keyword>
<dbReference type="Proteomes" id="UP000095431">
    <property type="component" value="Unassembled WGS sequence"/>
</dbReference>
<dbReference type="RefSeq" id="WP_055200290.1">
    <property type="nucleotide sequence ID" value="NZ_BTHH01000008.1"/>
</dbReference>
<dbReference type="SUPFAM" id="SSF47413">
    <property type="entry name" value="lambda repressor-like DNA-binding domains"/>
    <property type="match status" value="1"/>
</dbReference>
<dbReference type="SUPFAM" id="SSF53822">
    <property type="entry name" value="Periplasmic binding protein-like I"/>
    <property type="match status" value="1"/>
</dbReference>
<dbReference type="Gene3D" id="1.10.260.40">
    <property type="entry name" value="lambda repressor-like DNA-binding domains"/>
    <property type="match status" value="1"/>
</dbReference>
<protein>
    <submittedName>
        <fullName evidence="5">Ribose operon repressor</fullName>
    </submittedName>
</protein>
<dbReference type="AlphaFoldDB" id="A0A174C5C1"/>
<evidence type="ECO:0000256" key="1">
    <source>
        <dbReference type="ARBA" id="ARBA00023015"/>
    </source>
</evidence>
<evidence type="ECO:0000313" key="6">
    <source>
        <dbReference type="Proteomes" id="UP000095431"/>
    </source>
</evidence>
<evidence type="ECO:0000259" key="4">
    <source>
        <dbReference type="PROSITE" id="PS50932"/>
    </source>
</evidence>
<keyword evidence="2" id="KW-0238">DNA-binding</keyword>
<dbReference type="Pfam" id="PF13377">
    <property type="entry name" value="Peripla_BP_3"/>
    <property type="match status" value="1"/>
</dbReference>
<dbReference type="eggNOG" id="COG1609">
    <property type="taxonomic scope" value="Bacteria"/>
</dbReference>
<evidence type="ECO:0000256" key="2">
    <source>
        <dbReference type="ARBA" id="ARBA00023125"/>
    </source>
</evidence>
<dbReference type="PANTHER" id="PTHR30146:SF149">
    <property type="entry name" value="HTH-TYPE TRANSCRIPTIONAL REGULATOR EBGR"/>
    <property type="match status" value="1"/>
</dbReference>
<dbReference type="GO" id="GO:0000976">
    <property type="term" value="F:transcription cis-regulatory region binding"/>
    <property type="evidence" value="ECO:0007669"/>
    <property type="project" value="TreeGrafter"/>
</dbReference>
<dbReference type="SMART" id="SM00354">
    <property type="entry name" value="HTH_LACI"/>
    <property type="match status" value="1"/>
</dbReference>
<name>A0A174C5C1_9FIRM</name>
<dbReference type="CDD" id="cd01392">
    <property type="entry name" value="HTH_LacI"/>
    <property type="match status" value="1"/>
</dbReference>
<dbReference type="InterPro" id="IPR000843">
    <property type="entry name" value="HTH_LacI"/>
</dbReference>
<evidence type="ECO:0000313" key="5">
    <source>
        <dbReference type="EMBL" id="CUO08344.1"/>
    </source>
</evidence>
<dbReference type="CDD" id="cd01544">
    <property type="entry name" value="PBP1_GalR"/>
    <property type="match status" value="1"/>
</dbReference>
<dbReference type="PROSITE" id="PS00356">
    <property type="entry name" value="HTH_LACI_1"/>
    <property type="match status" value="1"/>
</dbReference>
<gene>
    <name evidence="5" type="primary">rbsR</name>
    <name evidence="5" type="ORF">ERS852478_01811</name>
</gene>
<dbReference type="Pfam" id="PF00356">
    <property type="entry name" value="LacI"/>
    <property type="match status" value="1"/>
</dbReference>
<dbReference type="InterPro" id="IPR010982">
    <property type="entry name" value="Lambda_DNA-bd_dom_sf"/>
</dbReference>
<reference evidence="5 6" key="1">
    <citation type="submission" date="2015-09" db="EMBL/GenBank/DDBJ databases">
        <authorList>
            <consortium name="Pathogen Informatics"/>
        </authorList>
    </citation>
    <scope>NUCLEOTIDE SEQUENCE [LARGE SCALE GENOMIC DNA]</scope>
    <source>
        <strain evidence="5 6">2789STDY5834863</strain>
    </source>
</reference>
<keyword evidence="1" id="KW-0805">Transcription regulation</keyword>
<dbReference type="EMBL" id="CYZN01000010">
    <property type="protein sequence ID" value="CUO08344.1"/>
    <property type="molecule type" value="Genomic_DNA"/>
</dbReference>
<sequence length="352" mass="39204">MTLKEIARQANVSVSTVSRVINQKNTKAASPEVQERIWKIVRKSGYTPNATARSLKLGQKAQIQNTTPKSIACIYARSNSAVSDPFFSQIAKAIEQEAFKSNYFIRQSFTAMDIANPDMARQLAQFPVDGIVILGRYEKQLLRFFTQNYKNVIYTGLNPMGTQYDQVVCDGSDISYSALSYLVELGHTKIGYVGEQNNEVRFSGYKDALAKLGLPFLQKNTSNVHLSADGGYKGANILMHNKADISAIFCANDTTALGVIHALKEKNFRIPEDISVISVDDIETAQYLSPMLTTVHIPLEELGRITAKTLIDRINGGHRLPMRISLPFYIAKRDSCGKLNRRRKTFASLPPQ</sequence>
<dbReference type="Gene3D" id="3.40.50.2300">
    <property type="match status" value="2"/>
</dbReference>
<feature type="domain" description="HTH lacI-type" evidence="4">
    <location>
        <begin position="1"/>
        <end position="57"/>
    </location>
</feature>
<dbReference type="PANTHER" id="PTHR30146">
    <property type="entry name" value="LACI-RELATED TRANSCRIPTIONAL REPRESSOR"/>
    <property type="match status" value="1"/>
</dbReference>
<proteinExistence type="predicted"/>
<dbReference type="PROSITE" id="PS50932">
    <property type="entry name" value="HTH_LACI_2"/>
    <property type="match status" value="1"/>
</dbReference>
<evidence type="ECO:0000256" key="3">
    <source>
        <dbReference type="ARBA" id="ARBA00023163"/>
    </source>
</evidence>
<dbReference type="GO" id="GO:0003700">
    <property type="term" value="F:DNA-binding transcription factor activity"/>
    <property type="evidence" value="ECO:0007669"/>
    <property type="project" value="TreeGrafter"/>
</dbReference>
<organism evidence="5 6">
    <name type="scientific">Blautia wexlerae</name>
    <dbReference type="NCBI Taxonomy" id="418240"/>
    <lineage>
        <taxon>Bacteria</taxon>
        <taxon>Bacillati</taxon>
        <taxon>Bacillota</taxon>
        <taxon>Clostridia</taxon>
        <taxon>Lachnospirales</taxon>
        <taxon>Lachnospiraceae</taxon>
        <taxon>Blautia</taxon>
    </lineage>
</organism>